<proteinExistence type="predicted"/>
<dbReference type="Pfam" id="PF13419">
    <property type="entry name" value="HAD_2"/>
    <property type="match status" value="1"/>
</dbReference>
<dbReference type="SUPFAM" id="SSF56784">
    <property type="entry name" value="HAD-like"/>
    <property type="match status" value="1"/>
</dbReference>
<dbReference type="InterPro" id="IPR023198">
    <property type="entry name" value="PGP-like_dom2"/>
</dbReference>
<dbReference type="PANTHER" id="PTHR18901">
    <property type="entry name" value="2-DEOXYGLUCOSE-6-PHOSPHATE PHOSPHATASE 2"/>
    <property type="match status" value="1"/>
</dbReference>
<comment type="caution">
    <text evidence="1">The sequence shown here is derived from an EMBL/GenBank/DDBJ whole genome shotgun (WGS) entry which is preliminary data.</text>
</comment>
<dbReference type="InterPro" id="IPR006439">
    <property type="entry name" value="HAD-SF_hydro_IA"/>
</dbReference>
<gene>
    <name evidence="1" type="ORF">L1O03_05535</name>
</gene>
<reference evidence="1" key="1">
    <citation type="submission" date="2022-01" db="EMBL/GenBank/DDBJ databases">
        <title>Corynebacterium sp. nov isolated from isolated from the feces of the greater white-fronted geese (Anser albifrons) at Poyang Lake, PR China.</title>
        <authorList>
            <person name="Liu Q."/>
        </authorList>
    </citation>
    <scope>NUCLEOTIDE SEQUENCE</scope>
    <source>
        <strain evidence="1">JCM 32435</strain>
    </source>
</reference>
<organism evidence="1 2">
    <name type="scientific">Corynebacterium uropygiale</name>
    <dbReference type="NCBI Taxonomy" id="1775911"/>
    <lineage>
        <taxon>Bacteria</taxon>
        <taxon>Bacillati</taxon>
        <taxon>Actinomycetota</taxon>
        <taxon>Actinomycetes</taxon>
        <taxon>Mycobacteriales</taxon>
        <taxon>Corynebacteriaceae</taxon>
        <taxon>Corynebacterium</taxon>
    </lineage>
</organism>
<dbReference type="SFLD" id="SFLDG01135">
    <property type="entry name" value="C1.5.6:_HAD__Beta-PGM__Phospha"/>
    <property type="match status" value="1"/>
</dbReference>
<dbReference type="Proteomes" id="UP001139336">
    <property type="component" value="Unassembled WGS sequence"/>
</dbReference>
<dbReference type="InterPro" id="IPR036412">
    <property type="entry name" value="HAD-like_sf"/>
</dbReference>
<dbReference type="Gene3D" id="3.40.50.1000">
    <property type="entry name" value="HAD superfamily/HAD-like"/>
    <property type="match status" value="1"/>
</dbReference>
<dbReference type="EMBL" id="JAKGSI010000002">
    <property type="protein sequence ID" value="MCF4006640.1"/>
    <property type="molecule type" value="Genomic_DNA"/>
</dbReference>
<dbReference type="SFLD" id="SFLDG01129">
    <property type="entry name" value="C1.5:_HAD__Beta-PGM__Phosphata"/>
    <property type="match status" value="1"/>
</dbReference>
<keyword evidence="2" id="KW-1185">Reference proteome</keyword>
<dbReference type="CDD" id="cd07505">
    <property type="entry name" value="HAD_BPGM-like"/>
    <property type="match status" value="1"/>
</dbReference>
<dbReference type="PRINTS" id="PR00413">
    <property type="entry name" value="HADHALOGNASE"/>
</dbReference>
<dbReference type="Gene3D" id="1.10.150.240">
    <property type="entry name" value="Putative phosphatase, domain 2"/>
    <property type="match status" value="1"/>
</dbReference>
<dbReference type="SFLD" id="SFLDS00003">
    <property type="entry name" value="Haloacid_Dehalogenase"/>
    <property type="match status" value="1"/>
</dbReference>
<name>A0A9X1QR34_9CORY</name>
<protein>
    <submittedName>
        <fullName evidence="1">HAD family phosphatase</fullName>
    </submittedName>
</protein>
<dbReference type="RefSeq" id="WP_236118425.1">
    <property type="nucleotide sequence ID" value="NZ_JAKGSI010000002.1"/>
</dbReference>
<sequence>MVAAIFWDMDGTMVDSEPLWSIATYEMSERLGRRLSPEERARTVGGCFANTLEICARYAGYELKDEDYAIQHDLLFDRMRELFRDELSPQPGIRELLADLRSHGIPLFVTTNTERELADSSIAAVGTHFFDGSVTGDEVPRPKPAPDMYRRAAELAGAEPGECLVFEDSTSGMRAAVEAGCRVIGVPSEPGQDMPEGVVSLRDLRLSDGCPEEQAGTFVGVSASDVQRWWEHL</sequence>
<evidence type="ECO:0000313" key="1">
    <source>
        <dbReference type="EMBL" id="MCF4006640.1"/>
    </source>
</evidence>
<dbReference type="PANTHER" id="PTHR18901:SF38">
    <property type="entry name" value="PSEUDOURIDINE-5'-PHOSPHATASE"/>
    <property type="match status" value="1"/>
</dbReference>
<evidence type="ECO:0000313" key="2">
    <source>
        <dbReference type="Proteomes" id="UP001139336"/>
    </source>
</evidence>
<dbReference type="InterPro" id="IPR023214">
    <property type="entry name" value="HAD_sf"/>
</dbReference>
<dbReference type="InterPro" id="IPR041492">
    <property type="entry name" value="HAD_2"/>
</dbReference>
<dbReference type="AlphaFoldDB" id="A0A9X1QR34"/>
<dbReference type="NCBIfam" id="TIGR01509">
    <property type="entry name" value="HAD-SF-IA-v3"/>
    <property type="match status" value="1"/>
</dbReference>
<accession>A0A9X1QR34</accession>